<evidence type="ECO:0000259" key="5">
    <source>
        <dbReference type="Pfam" id="PF00501"/>
    </source>
</evidence>
<evidence type="ECO:0000256" key="1">
    <source>
        <dbReference type="ARBA" id="ARBA00006432"/>
    </source>
</evidence>
<dbReference type="InterPro" id="IPR042099">
    <property type="entry name" value="ANL_N_sf"/>
</dbReference>
<dbReference type="AlphaFoldDB" id="A0A1H1Q8Y3"/>
<dbReference type="InterPro" id="IPR000873">
    <property type="entry name" value="AMP-dep_synth/lig_dom"/>
</dbReference>
<dbReference type="OrthoDB" id="9803968at2"/>
<evidence type="ECO:0000256" key="4">
    <source>
        <dbReference type="ARBA" id="ARBA00023098"/>
    </source>
</evidence>
<comment type="similarity">
    <text evidence="1">Belongs to the ATP-dependent AMP-binding enzyme family.</text>
</comment>
<keyword evidence="8" id="KW-1185">Reference proteome</keyword>
<evidence type="ECO:0000256" key="3">
    <source>
        <dbReference type="ARBA" id="ARBA00022832"/>
    </source>
</evidence>
<dbReference type="FunFam" id="3.30.300.30:FF:000008">
    <property type="entry name" value="2,3-dihydroxybenzoate-AMP ligase"/>
    <property type="match status" value="1"/>
</dbReference>
<organism evidence="7 8">
    <name type="scientific">Brevibacterium siliguriense</name>
    <dbReference type="NCBI Taxonomy" id="1136497"/>
    <lineage>
        <taxon>Bacteria</taxon>
        <taxon>Bacillati</taxon>
        <taxon>Actinomycetota</taxon>
        <taxon>Actinomycetes</taxon>
        <taxon>Micrococcales</taxon>
        <taxon>Brevibacteriaceae</taxon>
        <taxon>Brevibacterium</taxon>
    </lineage>
</organism>
<reference evidence="8" key="1">
    <citation type="submission" date="2016-10" db="EMBL/GenBank/DDBJ databases">
        <authorList>
            <person name="Varghese N."/>
            <person name="Submissions S."/>
        </authorList>
    </citation>
    <scope>NUCLEOTIDE SEQUENCE [LARGE SCALE GENOMIC DNA]</scope>
    <source>
        <strain evidence="8">DSM 23676</strain>
    </source>
</reference>
<feature type="domain" description="AMP-dependent synthetase/ligase" evidence="5">
    <location>
        <begin position="14"/>
        <end position="396"/>
    </location>
</feature>
<evidence type="ECO:0000313" key="8">
    <source>
        <dbReference type="Proteomes" id="UP000199597"/>
    </source>
</evidence>
<dbReference type="InterPro" id="IPR045851">
    <property type="entry name" value="AMP-bd_C_sf"/>
</dbReference>
<dbReference type="Pfam" id="PF13193">
    <property type="entry name" value="AMP-binding_C"/>
    <property type="match status" value="1"/>
</dbReference>
<feature type="domain" description="AMP-binding enzyme C-terminal" evidence="6">
    <location>
        <begin position="446"/>
        <end position="521"/>
    </location>
</feature>
<dbReference type="InterPro" id="IPR025110">
    <property type="entry name" value="AMP-bd_C"/>
</dbReference>
<accession>A0A1H1Q8Y3</accession>
<sequence length="533" mass="57102">MSGLDTALTPLRFLERSLEVHPDREAIVDGPRRFTYRQMAETVQSLAEGLVRRGLKAGETVAVLAPNSAEALIAHYAVPLAGGVLVMLNTRLAPPEVEYILGHSEVKFFFGDAGLLQPVIDAGAANGVETIVVHPDEDGTPGDVTATDLNVEAYADWTASAPESPRAYAVDDETATITVNYTSGTTGQPKGVMYTHRGAYLNSLGEVITQDFAALTRYLWTLPMFHCNGWCTTWALTAVSGTHVCIRAVRGPEAWRLIDDEKVTRMAGAPVVLNTIAGAEEAHDLGGSLSITTAGAPPSPTTIAMLESLGIEVIHVYGLTESYGPYSSCEPQPEWSGLPVEERATLKSRQGIGMISADRMRVVELRDDDVLTDVPRDGVTMGEIVMRGNNVMKGYLGAPEATAEAFRGGWFHTGDLAVMHEDGYVQILDRAKDIVISGGENISTIEVEQALVAHESVAEAAVVGMPDEKWGQRPLAYVVLGAGAEVAEDDLIAFVKTRIASYKAPAGIEFVDALPTTSTGKIRKNALRELAEN</sequence>
<dbReference type="InterPro" id="IPR020845">
    <property type="entry name" value="AMP-binding_CS"/>
</dbReference>
<keyword evidence="2" id="KW-0436">Ligase</keyword>
<dbReference type="GO" id="GO:0006631">
    <property type="term" value="P:fatty acid metabolic process"/>
    <property type="evidence" value="ECO:0007669"/>
    <property type="project" value="UniProtKB-KW"/>
</dbReference>
<dbReference type="SUPFAM" id="SSF56801">
    <property type="entry name" value="Acetyl-CoA synthetase-like"/>
    <property type="match status" value="1"/>
</dbReference>
<proteinExistence type="inferred from homology"/>
<dbReference type="PANTHER" id="PTHR43859:SF4">
    <property type="entry name" value="BUTANOATE--COA LIGASE AAE1-RELATED"/>
    <property type="match status" value="1"/>
</dbReference>
<keyword evidence="4" id="KW-0443">Lipid metabolism</keyword>
<gene>
    <name evidence="7" type="ORF">SAMN04489752_1192</name>
</gene>
<dbReference type="Gene3D" id="3.30.300.30">
    <property type="match status" value="1"/>
</dbReference>
<dbReference type="Gene3D" id="3.40.50.12780">
    <property type="entry name" value="N-terminal domain of ligase-like"/>
    <property type="match status" value="1"/>
</dbReference>
<dbReference type="Proteomes" id="UP000199597">
    <property type="component" value="Chromosome I"/>
</dbReference>
<dbReference type="EMBL" id="LT629766">
    <property type="protein sequence ID" value="SDS19942.1"/>
    <property type="molecule type" value="Genomic_DNA"/>
</dbReference>
<evidence type="ECO:0000313" key="7">
    <source>
        <dbReference type="EMBL" id="SDS19942.1"/>
    </source>
</evidence>
<dbReference type="STRING" id="1136497.SAMN04489752_1192"/>
<dbReference type="Pfam" id="PF00501">
    <property type="entry name" value="AMP-binding"/>
    <property type="match status" value="1"/>
</dbReference>
<keyword evidence="3" id="KW-0276">Fatty acid metabolism</keyword>
<dbReference type="RefSeq" id="WP_092011196.1">
    <property type="nucleotide sequence ID" value="NZ_LT629766.1"/>
</dbReference>
<dbReference type="GO" id="GO:0016874">
    <property type="term" value="F:ligase activity"/>
    <property type="evidence" value="ECO:0007669"/>
    <property type="project" value="UniProtKB-KW"/>
</dbReference>
<dbReference type="PROSITE" id="PS00455">
    <property type="entry name" value="AMP_BINDING"/>
    <property type="match status" value="1"/>
</dbReference>
<name>A0A1H1Q8Y3_9MICO</name>
<evidence type="ECO:0000259" key="6">
    <source>
        <dbReference type="Pfam" id="PF13193"/>
    </source>
</evidence>
<dbReference type="PANTHER" id="PTHR43859">
    <property type="entry name" value="ACYL-ACTIVATING ENZYME"/>
    <property type="match status" value="1"/>
</dbReference>
<protein>
    <submittedName>
        <fullName evidence="7">Fatty-acyl-CoA synthase</fullName>
    </submittedName>
</protein>
<evidence type="ECO:0000256" key="2">
    <source>
        <dbReference type="ARBA" id="ARBA00022598"/>
    </source>
</evidence>